<dbReference type="InterPro" id="IPR009308">
    <property type="entry name" value="Rhamnose_isomerase"/>
</dbReference>
<dbReference type="PANTHER" id="PTHR30268:SF0">
    <property type="entry name" value="L-RHAMNOSE ISOMERASE"/>
    <property type="match status" value="1"/>
</dbReference>
<evidence type="ECO:0000256" key="2">
    <source>
        <dbReference type="ARBA" id="ARBA00022723"/>
    </source>
</evidence>
<keyword evidence="2" id="KW-0479">Metal-binding</keyword>
<protein>
    <recommendedName>
        <fullName evidence="7">L-rhamnose isomerase</fullName>
    </recommendedName>
</protein>
<dbReference type="PANTHER" id="PTHR30268">
    <property type="entry name" value="L-RHAMNOSE ISOMERASE"/>
    <property type="match status" value="1"/>
</dbReference>
<dbReference type="GO" id="GO:0019301">
    <property type="term" value="P:rhamnose catabolic process"/>
    <property type="evidence" value="ECO:0007669"/>
    <property type="project" value="TreeGrafter"/>
</dbReference>
<name>A0A0F8WK06_9ZZZZ</name>
<evidence type="ECO:0000256" key="4">
    <source>
        <dbReference type="ARBA" id="ARBA00023235"/>
    </source>
</evidence>
<comment type="caution">
    <text evidence="6">The sequence shown here is derived from an EMBL/GenBank/DDBJ whole genome shotgun (WGS) entry which is preliminary data.</text>
</comment>
<accession>A0A0F8WK06</accession>
<gene>
    <name evidence="6" type="ORF">LCGC14_3056710</name>
</gene>
<keyword evidence="4" id="KW-0413">Isomerase</keyword>
<feature type="non-terminal residue" evidence="6">
    <location>
        <position position="1"/>
    </location>
</feature>
<evidence type="ECO:0008006" key="7">
    <source>
        <dbReference type="Google" id="ProtNLM"/>
    </source>
</evidence>
<dbReference type="InterPro" id="IPR050337">
    <property type="entry name" value="L-rhamnose_isomerase"/>
</dbReference>
<organism evidence="6">
    <name type="scientific">marine sediment metagenome</name>
    <dbReference type="NCBI Taxonomy" id="412755"/>
    <lineage>
        <taxon>unclassified sequences</taxon>
        <taxon>metagenomes</taxon>
        <taxon>ecological metagenomes</taxon>
    </lineage>
</organism>
<evidence type="ECO:0000256" key="1">
    <source>
        <dbReference type="ARBA" id="ARBA00022490"/>
    </source>
</evidence>
<dbReference type="InterPro" id="IPR036237">
    <property type="entry name" value="Xyl_isomerase-like_sf"/>
</dbReference>
<evidence type="ECO:0000256" key="3">
    <source>
        <dbReference type="ARBA" id="ARBA00023211"/>
    </source>
</evidence>
<evidence type="ECO:0000256" key="5">
    <source>
        <dbReference type="ARBA" id="ARBA00023308"/>
    </source>
</evidence>
<dbReference type="EMBL" id="LAZR01064597">
    <property type="protein sequence ID" value="KKK57217.1"/>
    <property type="molecule type" value="Genomic_DNA"/>
</dbReference>
<evidence type="ECO:0000313" key="6">
    <source>
        <dbReference type="EMBL" id="KKK57217.1"/>
    </source>
</evidence>
<dbReference type="AlphaFoldDB" id="A0A0F8WK06"/>
<dbReference type="SUPFAM" id="SSF51658">
    <property type="entry name" value="Xylose isomerase-like"/>
    <property type="match status" value="1"/>
</dbReference>
<dbReference type="GO" id="GO:0019324">
    <property type="term" value="P:L-lyxose metabolic process"/>
    <property type="evidence" value="ECO:0007669"/>
    <property type="project" value="TreeGrafter"/>
</dbReference>
<keyword evidence="3" id="KW-0464">Manganese</keyword>
<dbReference type="Gene3D" id="3.20.20.150">
    <property type="entry name" value="Divalent-metal-dependent TIM barrel enzymes"/>
    <property type="match status" value="1"/>
</dbReference>
<keyword evidence="1" id="KW-0963">Cytoplasm</keyword>
<proteinExistence type="predicted"/>
<dbReference type="GO" id="GO:0030145">
    <property type="term" value="F:manganese ion binding"/>
    <property type="evidence" value="ECO:0007669"/>
    <property type="project" value="InterPro"/>
</dbReference>
<dbReference type="GO" id="GO:0008740">
    <property type="term" value="F:L-rhamnose isomerase activity"/>
    <property type="evidence" value="ECO:0007669"/>
    <property type="project" value="InterPro"/>
</dbReference>
<sequence>ISAFLGAEQGDPCIHDIWIPDGAKDITMDRYGYRKLLVESLDEIFSEKLDAKQVKDAIEAKLFGIGSEAFVVGSHEFYLGYALSREKMLCLDLGHFHPTESVADKVSALFQFVDELLFHVSRPMRWDSDHVVILDDPVRSLCEELVRGGKLGASHLGLDFFDGTMNRVGAMVIGARATLKALLLALLEPRQILLGYEEQGDFFARLALLEELKTMPFGAIWSQFCESQDAPVDRQVIEQVHQYEKQFTSKRS</sequence>
<reference evidence="6" key="1">
    <citation type="journal article" date="2015" name="Nature">
        <title>Complex archaea that bridge the gap between prokaryotes and eukaryotes.</title>
        <authorList>
            <person name="Spang A."/>
            <person name="Saw J.H."/>
            <person name="Jorgensen S.L."/>
            <person name="Zaremba-Niedzwiedzka K."/>
            <person name="Martijn J."/>
            <person name="Lind A.E."/>
            <person name="van Eijk R."/>
            <person name="Schleper C."/>
            <person name="Guy L."/>
            <person name="Ettema T.J."/>
        </authorList>
    </citation>
    <scope>NUCLEOTIDE SEQUENCE</scope>
</reference>
<dbReference type="Pfam" id="PF06134">
    <property type="entry name" value="RhaA"/>
    <property type="match status" value="1"/>
</dbReference>
<keyword evidence="5" id="KW-0684">Rhamnose metabolism</keyword>